<keyword evidence="3" id="KW-1185">Reference proteome</keyword>
<dbReference type="EMBL" id="BTGU01000079">
    <property type="protein sequence ID" value="GMN58552.1"/>
    <property type="molecule type" value="Genomic_DNA"/>
</dbReference>
<evidence type="ECO:0000313" key="1">
    <source>
        <dbReference type="EMBL" id="GMN56852.1"/>
    </source>
</evidence>
<name>A0AA88ANT4_FICCA</name>
<organism evidence="1 3">
    <name type="scientific">Ficus carica</name>
    <name type="common">Common fig</name>
    <dbReference type="NCBI Taxonomy" id="3494"/>
    <lineage>
        <taxon>Eukaryota</taxon>
        <taxon>Viridiplantae</taxon>
        <taxon>Streptophyta</taxon>
        <taxon>Embryophyta</taxon>
        <taxon>Tracheophyta</taxon>
        <taxon>Spermatophyta</taxon>
        <taxon>Magnoliopsida</taxon>
        <taxon>eudicotyledons</taxon>
        <taxon>Gunneridae</taxon>
        <taxon>Pentapetalae</taxon>
        <taxon>rosids</taxon>
        <taxon>fabids</taxon>
        <taxon>Rosales</taxon>
        <taxon>Moraceae</taxon>
        <taxon>Ficeae</taxon>
        <taxon>Ficus</taxon>
    </lineage>
</organism>
<evidence type="ECO:0000313" key="2">
    <source>
        <dbReference type="EMBL" id="GMN58552.1"/>
    </source>
</evidence>
<proteinExistence type="predicted"/>
<accession>A0AA88ANT4</accession>
<dbReference type="AlphaFoldDB" id="A0AA88ANT4"/>
<dbReference type="EMBL" id="BTGU01000066">
    <property type="protein sequence ID" value="GMN56852.1"/>
    <property type="molecule type" value="Genomic_DNA"/>
</dbReference>
<dbReference type="Proteomes" id="UP001187192">
    <property type="component" value="Unassembled WGS sequence"/>
</dbReference>
<sequence>MFMCKPKNISDSFASHHSCTKEKAYFQEAATAVEEAQKDGWILILGNPIGCGSEDSPRREVIVMQNYAHLPY</sequence>
<comment type="caution">
    <text evidence="1">The sequence shown here is derived from an EMBL/GenBank/DDBJ whole genome shotgun (WGS) entry which is preliminary data.</text>
</comment>
<gene>
    <name evidence="1" type="ORF">TIFTF001_025966</name>
    <name evidence="2" type="ORF">TIFTF001_027655</name>
</gene>
<protein>
    <submittedName>
        <fullName evidence="1">Uncharacterized protein</fullName>
    </submittedName>
</protein>
<reference evidence="1" key="1">
    <citation type="submission" date="2023-07" db="EMBL/GenBank/DDBJ databases">
        <title>draft genome sequence of fig (Ficus carica).</title>
        <authorList>
            <person name="Takahashi T."/>
            <person name="Nishimura K."/>
        </authorList>
    </citation>
    <scope>NUCLEOTIDE SEQUENCE</scope>
</reference>
<evidence type="ECO:0000313" key="3">
    <source>
        <dbReference type="Proteomes" id="UP001187192"/>
    </source>
</evidence>